<sequence length="117" mass="13115">MTTLSSFGVGPTPPPKLFLTSQFQIFISSAQLALTIVCTAGVVTFQVEYAALTVFIRLLMSEVHRLSDQVEYTLLESNMATLFTQGRRSFPEPKVLSYITLHIQFWLIQNRVGVGMK</sequence>
<dbReference type="AlphaFoldDB" id="K2FZ79"/>
<comment type="caution">
    <text evidence="2">The sequence shown here is derived from an EMBL/GenBank/DDBJ whole genome shotgun (WGS) entry which is preliminary data.</text>
</comment>
<keyword evidence="1" id="KW-1133">Transmembrane helix</keyword>
<feature type="transmembrane region" description="Helical" evidence="1">
    <location>
        <begin position="23"/>
        <end position="56"/>
    </location>
</feature>
<organism evidence="2">
    <name type="scientific">uncultured bacterium</name>
    <name type="common">gcode 4</name>
    <dbReference type="NCBI Taxonomy" id="1234023"/>
    <lineage>
        <taxon>Bacteria</taxon>
        <taxon>environmental samples</taxon>
    </lineage>
</organism>
<proteinExistence type="predicted"/>
<accession>K2FZ79</accession>
<protein>
    <submittedName>
        <fullName evidence="2">Uncharacterized protein</fullName>
    </submittedName>
</protein>
<evidence type="ECO:0000256" key="1">
    <source>
        <dbReference type="SAM" id="Phobius"/>
    </source>
</evidence>
<reference evidence="2" key="1">
    <citation type="journal article" date="2012" name="Science">
        <title>Fermentation, hydrogen, and sulfur metabolism in multiple uncultivated bacterial phyla.</title>
        <authorList>
            <person name="Wrighton K.C."/>
            <person name="Thomas B.C."/>
            <person name="Sharon I."/>
            <person name="Miller C.S."/>
            <person name="Castelle C.J."/>
            <person name="VerBerkmoes N.C."/>
            <person name="Wilkins M.J."/>
            <person name="Hettich R.L."/>
            <person name="Lipton M.S."/>
            <person name="Williams K.H."/>
            <person name="Long P.E."/>
            <person name="Banfield J.F."/>
        </authorList>
    </citation>
    <scope>NUCLEOTIDE SEQUENCE [LARGE SCALE GENOMIC DNA]</scope>
</reference>
<name>K2FZ79_9BACT</name>
<evidence type="ECO:0000313" key="2">
    <source>
        <dbReference type="EMBL" id="EKE27227.1"/>
    </source>
</evidence>
<keyword evidence="1" id="KW-0812">Transmembrane</keyword>
<keyword evidence="1" id="KW-0472">Membrane</keyword>
<dbReference type="EMBL" id="AMFJ01000513">
    <property type="protein sequence ID" value="EKE27227.1"/>
    <property type="molecule type" value="Genomic_DNA"/>
</dbReference>
<gene>
    <name evidence="2" type="ORF">ACD_3C00239G0001</name>
</gene>